<dbReference type="GO" id="GO:0140098">
    <property type="term" value="F:catalytic activity, acting on RNA"/>
    <property type="evidence" value="ECO:0007669"/>
    <property type="project" value="UniProtKB-ARBA"/>
</dbReference>
<keyword evidence="3" id="KW-1185">Reference proteome</keyword>
<dbReference type="AlphaFoldDB" id="A0A4R7BGV1"/>
<dbReference type="PANTHER" id="PTHR21600:SF84">
    <property type="entry name" value="PSEUDOURIDINE SYNTHASE RSUA_RLUA-LIKE DOMAIN-CONTAINING PROTEIN"/>
    <property type="match status" value="1"/>
</dbReference>
<dbReference type="PANTHER" id="PTHR21600">
    <property type="entry name" value="MITOCHONDRIAL RNA PSEUDOURIDINE SYNTHASE"/>
    <property type="match status" value="1"/>
</dbReference>
<accession>A0A4R7BGV1</accession>
<dbReference type="GO" id="GO:0000455">
    <property type="term" value="P:enzyme-directed rRNA pseudouridine synthesis"/>
    <property type="evidence" value="ECO:0007669"/>
    <property type="project" value="TreeGrafter"/>
</dbReference>
<evidence type="ECO:0000313" key="3">
    <source>
        <dbReference type="Proteomes" id="UP000295611"/>
    </source>
</evidence>
<evidence type="ECO:0000313" key="2">
    <source>
        <dbReference type="EMBL" id="TDR82956.1"/>
    </source>
</evidence>
<dbReference type="Proteomes" id="UP000295611">
    <property type="component" value="Unassembled WGS sequence"/>
</dbReference>
<organism evidence="2 3">
    <name type="scientific">Paludibacterium purpuratum</name>
    <dbReference type="NCBI Taxonomy" id="1144873"/>
    <lineage>
        <taxon>Bacteria</taxon>
        <taxon>Pseudomonadati</taxon>
        <taxon>Pseudomonadota</taxon>
        <taxon>Betaproteobacteria</taxon>
        <taxon>Neisseriales</taxon>
        <taxon>Chromobacteriaceae</taxon>
        <taxon>Paludibacterium</taxon>
    </lineage>
</organism>
<comment type="caution">
    <text evidence="2">The sequence shown here is derived from an EMBL/GenBank/DDBJ whole genome shotgun (WGS) entry which is preliminary data.</text>
</comment>
<protein>
    <submittedName>
        <fullName evidence="2">tRNA pseudouridine32 synthase/23S rRNA pseudouridine746 synthase</fullName>
    </submittedName>
</protein>
<dbReference type="RefSeq" id="WP_133678269.1">
    <property type="nucleotide sequence ID" value="NZ_SNZP01000001.1"/>
</dbReference>
<dbReference type="GO" id="GO:0009982">
    <property type="term" value="F:pseudouridine synthase activity"/>
    <property type="evidence" value="ECO:0007669"/>
    <property type="project" value="InterPro"/>
</dbReference>
<evidence type="ECO:0000259" key="1">
    <source>
        <dbReference type="Pfam" id="PF00849"/>
    </source>
</evidence>
<reference evidence="2 3" key="1">
    <citation type="submission" date="2019-03" db="EMBL/GenBank/DDBJ databases">
        <title>Genomic Encyclopedia of Type Strains, Phase III (KMG-III): the genomes of soil and plant-associated and newly described type strains.</title>
        <authorList>
            <person name="Whitman W."/>
        </authorList>
    </citation>
    <scope>NUCLEOTIDE SEQUENCE [LARGE SCALE GENOMIC DNA]</scope>
    <source>
        <strain evidence="2 3">CECT 8976</strain>
    </source>
</reference>
<dbReference type="OrthoDB" id="9785808at2"/>
<proteinExistence type="predicted"/>
<dbReference type="PROSITE" id="PS01129">
    <property type="entry name" value="PSI_RLU"/>
    <property type="match status" value="1"/>
</dbReference>
<dbReference type="InterPro" id="IPR006145">
    <property type="entry name" value="PsdUridine_synth_RsuA/RluA"/>
</dbReference>
<dbReference type="InterPro" id="IPR020103">
    <property type="entry name" value="PsdUridine_synth_cat_dom_sf"/>
</dbReference>
<feature type="domain" description="Pseudouridine synthase RsuA/RluA-like" evidence="1">
    <location>
        <begin position="99"/>
        <end position="246"/>
    </location>
</feature>
<sequence length="304" mass="34758">MSQSNAPVPIRHGLSPSQLHLPPGQWPSLLAFLLQRFPHVDALAWRQRLADGLVFDQQGRPFRLESAYPANQRIWYYREVATEVAVPFAAPVLYRDQRLVVADKPHLLACMPAGRHVQETLLTRLRTTLALPELSPIHRLDRETAGVILFCVRRDDRGAYQQLFQQHQVQKEYEAIAGFRPDLALPTVRRSRLQERRDTFLMTEVAGGEVNSETRIELIERRGALARYRLIPQTGKKHQLRAHLAAMGIAIHGDPWYPEMLPARPDDDFSSHLLLLARAISFVDPFDGSVRSYRSTRTLAWPES</sequence>
<name>A0A4R7BGV1_9NEIS</name>
<dbReference type="InterPro" id="IPR006224">
    <property type="entry name" value="PsdUridine_synth_RluA-like_CS"/>
</dbReference>
<gene>
    <name evidence="2" type="ORF">DFP86_101350</name>
</gene>
<dbReference type="EMBL" id="SNZP01000001">
    <property type="protein sequence ID" value="TDR82956.1"/>
    <property type="molecule type" value="Genomic_DNA"/>
</dbReference>
<dbReference type="Gene3D" id="3.30.2350.10">
    <property type="entry name" value="Pseudouridine synthase"/>
    <property type="match status" value="1"/>
</dbReference>
<dbReference type="SUPFAM" id="SSF55120">
    <property type="entry name" value="Pseudouridine synthase"/>
    <property type="match status" value="1"/>
</dbReference>
<dbReference type="Pfam" id="PF00849">
    <property type="entry name" value="PseudoU_synth_2"/>
    <property type="match status" value="1"/>
</dbReference>
<dbReference type="GO" id="GO:0003723">
    <property type="term" value="F:RNA binding"/>
    <property type="evidence" value="ECO:0007669"/>
    <property type="project" value="InterPro"/>
</dbReference>
<dbReference type="InterPro" id="IPR050188">
    <property type="entry name" value="RluA_PseudoU_synthase"/>
</dbReference>